<dbReference type="GO" id="GO:0008270">
    <property type="term" value="F:zinc ion binding"/>
    <property type="evidence" value="ECO:0007669"/>
    <property type="project" value="UniProtKB-KW"/>
</dbReference>
<evidence type="ECO:0000256" key="5">
    <source>
        <dbReference type="ARBA" id="ARBA00022771"/>
    </source>
</evidence>
<dbReference type="GO" id="GO:0043161">
    <property type="term" value="P:proteasome-mediated ubiquitin-dependent protein catabolic process"/>
    <property type="evidence" value="ECO:0007669"/>
    <property type="project" value="InterPro"/>
</dbReference>
<reference evidence="11 12" key="1">
    <citation type="submission" date="2020-03" db="EMBL/GenBank/DDBJ databases">
        <title>FDA dAtabase for Regulatory Grade micrObial Sequences (FDA-ARGOS): Supporting development and validation of Infectious Disease Dx tests.</title>
        <authorList>
            <person name="Campos J."/>
            <person name="Goldberg B."/>
            <person name="Tallon L."/>
            <person name="Sadzewicz L."/>
            <person name="Vavikolanu K."/>
            <person name="Mehta A."/>
            <person name="Aluvathingal J."/>
            <person name="Nadendla S."/>
            <person name="Nandy P."/>
            <person name="Geyer C."/>
            <person name="Yan Y."/>
            <person name="Sichtig H."/>
        </authorList>
    </citation>
    <scope>NUCLEOTIDE SEQUENCE [LARGE SCALE GENOMIC DNA]</scope>
    <source>
        <strain evidence="11 12">FDAARGOS_656</strain>
    </source>
</reference>
<accession>A0A8H6C4U2</accession>
<feature type="region of interest" description="Disordered" evidence="8">
    <location>
        <begin position="110"/>
        <end position="142"/>
    </location>
</feature>
<keyword evidence="5 7" id="KW-0863">Zinc-finger</keyword>
<evidence type="ECO:0000256" key="1">
    <source>
        <dbReference type="ARBA" id="ARBA00004496"/>
    </source>
</evidence>
<dbReference type="Proteomes" id="UP000536275">
    <property type="component" value="Unassembled WGS sequence"/>
</dbReference>
<feature type="compositionally biased region" description="Low complexity" evidence="8">
    <location>
        <begin position="124"/>
        <end position="134"/>
    </location>
</feature>
<evidence type="ECO:0000256" key="4">
    <source>
        <dbReference type="ARBA" id="ARBA00022723"/>
    </source>
</evidence>
<keyword evidence="4" id="KW-0479">Metal-binding</keyword>
<dbReference type="InterPro" id="IPR044063">
    <property type="entry name" value="ZF_RING_GID"/>
</dbReference>
<dbReference type="GO" id="GO:0061630">
    <property type="term" value="F:ubiquitin protein ligase activity"/>
    <property type="evidence" value="ECO:0007669"/>
    <property type="project" value="InterPro"/>
</dbReference>
<evidence type="ECO:0000256" key="8">
    <source>
        <dbReference type="SAM" id="MobiDB-lite"/>
    </source>
</evidence>
<evidence type="ECO:0000313" key="12">
    <source>
        <dbReference type="Proteomes" id="UP000536275"/>
    </source>
</evidence>
<dbReference type="EMBL" id="JABWAD010000007">
    <property type="protein sequence ID" value="KAF6072121.1"/>
    <property type="molecule type" value="Genomic_DNA"/>
</dbReference>
<keyword evidence="3" id="KW-0963">Cytoplasm</keyword>
<comment type="subcellular location">
    <subcellularLocation>
        <location evidence="1">Cytoplasm</location>
    </subcellularLocation>
</comment>
<dbReference type="PROSITE" id="PS50897">
    <property type="entry name" value="CTLH"/>
    <property type="match status" value="1"/>
</dbReference>
<dbReference type="GO" id="GO:0034657">
    <property type="term" value="C:GID complex"/>
    <property type="evidence" value="ECO:0007669"/>
    <property type="project" value="TreeGrafter"/>
</dbReference>
<dbReference type="AlphaFoldDB" id="A0A8H6C4U2"/>
<dbReference type="InterPro" id="IPR024964">
    <property type="entry name" value="CTLH/CRA"/>
</dbReference>
<evidence type="ECO:0000256" key="7">
    <source>
        <dbReference type="PROSITE-ProRule" id="PRU01215"/>
    </source>
</evidence>
<evidence type="ECO:0000259" key="10">
    <source>
        <dbReference type="PROSITE" id="PS51867"/>
    </source>
</evidence>
<evidence type="ECO:0000259" key="9">
    <source>
        <dbReference type="PROSITE" id="PS50897"/>
    </source>
</evidence>
<dbReference type="SMR" id="A0A8H6C4U2"/>
<organism evidence="11 12">
    <name type="scientific">Candida albicans</name>
    <name type="common">Yeast</name>
    <dbReference type="NCBI Taxonomy" id="5476"/>
    <lineage>
        <taxon>Eukaryota</taxon>
        <taxon>Fungi</taxon>
        <taxon>Dikarya</taxon>
        <taxon>Ascomycota</taxon>
        <taxon>Saccharomycotina</taxon>
        <taxon>Pichiomycetes</taxon>
        <taxon>Debaryomycetaceae</taxon>
        <taxon>Candida/Lodderomyces clade</taxon>
        <taxon>Candida</taxon>
    </lineage>
</organism>
<evidence type="ECO:0000256" key="6">
    <source>
        <dbReference type="ARBA" id="ARBA00022833"/>
    </source>
</evidence>
<comment type="caution">
    <text evidence="11">The sequence shown here is derived from an EMBL/GenBank/DDBJ whole genome shotgun (WGS) entry which is preliminary data.</text>
</comment>
<feature type="domain" description="CTLH" evidence="9">
    <location>
        <begin position="233"/>
        <end position="268"/>
    </location>
</feature>
<dbReference type="InterPro" id="IPR006595">
    <property type="entry name" value="CTLH_C"/>
</dbReference>
<evidence type="ECO:0000256" key="3">
    <source>
        <dbReference type="ARBA" id="ARBA00022490"/>
    </source>
</evidence>
<dbReference type="PROSITE" id="PS51867">
    <property type="entry name" value="ZF_RING_GID"/>
    <property type="match status" value="1"/>
</dbReference>
<dbReference type="GO" id="GO:0005634">
    <property type="term" value="C:nucleus"/>
    <property type="evidence" value="ECO:0007669"/>
    <property type="project" value="TreeGrafter"/>
</dbReference>
<proteinExistence type="inferred from homology"/>
<dbReference type="Pfam" id="PF10607">
    <property type="entry name" value="CTLH"/>
    <property type="match status" value="1"/>
</dbReference>
<feature type="zinc finger region" description="RING-Gid-type" evidence="7">
    <location>
        <begin position="491"/>
        <end position="557"/>
    </location>
</feature>
<evidence type="ECO:0000313" key="11">
    <source>
        <dbReference type="EMBL" id="KAF6072121.1"/>
    </source>
</evidence>
<dbReference type="InterPro" id="IPR045098">
    <property type="entry name" value="Fyv10_fam"/>
</dbReference>
<comment type="similarity">
    <text evidence="2">Belongs to the FYV10 family.</text>
</comment>
<gene>
    <name evidence="11" type="ORF">FOB64_000185</name>
</gene>
<feature type="domain" description="RING-Gid-type" evidence="10">
    <location>
        <begin position="491"/>
        <end position="557"/>
    </location>
</feature>
<sequence>MTEPTLNFHIQTHQNQFKIPHELIKKNFKLIQKLIEKQRKQLIDDISKIKKCKTTSPSFKLELIQKLIKNFESFMKKLQNFINKDEEFRSRLIARLENLTELQQYVITNNDNQEGQNHEESTENNNNNRNNNNNSTTTDDDKLLDFHNPNLINWYRDQTNLLIVDYLIKSNTRTRFEDNGEDNPGNIGLLLLKNLTKTNPKLLKLIDYDLLENFNKVFVSIINNHDLSLIVGWFNENKNLLNKINSNLEFEINYCKFLTLIEKGDINEAINYSRENLSGYGNKENYQQTNNNNNNTFSNGDTTSTNHLTNLERLKGLGGLLVFRSMENNNKNNNDLNSNDTPLSSKLMLNSTPFKEYQKLLSNERWESLAQCFIENFTKLYGISKNFPIYIYLSAGLSSLKTKSCYHNVENTIFKHSTGNGIDYDNGNDDYDDDDDDDDEGGVIDSNLSFISAETTTNTNTTSNSGKSLLNDPKYRGPNHYYKLLNKINNCPICSPELFKLSQNLPYAQLITSIFNNPFKLPNGNIYPFDKLLAPTDKYLSEKNTLLRANKVKDPLTREIFTIDSCIRVFPA</sequence>
<dbReference type="PANTHER" id="PTHR12170:SF2">
    <property type="entry name" value="E3 UBIQUITIN-PROTEIN TRANSFERASE MAEA"/>
    <property type="match status" value="1"/>
</dbReference>
<dbReference type="GO" id="GO:0005737">
    <property type="term" value="C:cytoplasm"/>
    <property type="evidence" value="ECO:0007669"/>
    <property type="project" value="UniProtKB-SubCell"/>
</dbReference>
<protein>
    <submittedName>
        <fullName evidence="11">CTLH/CRA C-terminal to LisH motif domain family protein</fullName>
    </submittedName>
</protein>
<name>A0A8H6C4U2_CANAX</name>
<keyword evidence="6" id="KW-0862">Zinc</keyword>
<dbReference type="PANTHER" id="PTHR12170">
    <property type="entry name" value="MACROPHAGE ERYTHROBLAST ATTACHER-RELATED"/>
    <property type="match status" value="1"/>
</dbReference>
<evidence type="ECO:0000256" key="2">
    <source>
        <dbReference type="ARBA" id="ARBA00010615"/>
    </source>
</evidence>